<evidence type="ECO:0000313" key="1">
    <source>
        <dbReference type="EMBL" id="VDN18063.1"/>
    </source>
</evidence>
<dbReference type="AlphaFoldDB" id="A0A183DQA7"/>
<gene>
    <name evidence="1" type="ORF">GPUH_LOCUS10898</name>
</gene>
<organism evidence="3">
    <name type="scientific">Gongylonema pulchrum</name>
    <dbReference type="NCBI Taxonomy" id="637853"/>
    <lineage>
        <taxon>Eukaryota</taxon>
        <taxon>Metazoa</taxon>
        <taxon>Ecdysozoa</taxon>
        <taxon>Nematoda</taxon>
        <taxon>Chromadorea</taxon>
        <taxon>Rhabditida</taxon>
        <taxon>Spirurina</taxon>
        <taxon>Spiruromorpha</taxon>
        <taxon>Spiruroidea</taxon>
        <taxon>Gongylonematidae</taxon>
        <taxon>Gongylonema</taxon>
    </lineage>
</organism>
<protein>
    <submittedName>
        <fullName evidence="3">Secreted protein</fullName>
    </submittedName>
</protein>
<name>A0A183DQA7_9BILA</name>
<evidence type="ECO:0000313" key="3">
    <source>
        <dbReference type="WBParaSite" id="GPUH_0001091101-mRNA-1"/>
    </source>
</evidence>
<accession>A0A183DQA7</accession>
<sequence length="139" mass="15209">MNNSVRCNQTWLRSKLVTGGFGFMGDVSSVCLNVVLAKFCLLADLVVCWESGRRPGGQLVRQRSSLLWNGNRKVGTRATYNFVNTLDFLQLKHNGKLFEAVFASFVSEDKCSTQFDASTGLRLMAPAGSASSSPVCTLF</sequence>
<keyword evidence="2" id="KW-1185">Reference proteome</keyword>
<reference evidence="3" key="1">
    <citation type="submission" date="2016-06" db="UniProtKB">
        <authorList>
            <consortium name="WormBaseParasite"/>
        </authorList>
    </citation>
    <scope>IDENTIFICATION</scope>
</reference>
<evidence type="ECO:0000313" key="2">
    <source>
        <dbReference type="Proteomes" id="UP000271098"/>
    </source>
</evidence>
<dbReference type="EMBL" id="UYRT01078219">
    <property type="protein sequence ID" value="VDN18063.1"/>
    <property type="molecule type" value="Genomic_DNA"/>
</dbReference>
<dbReference type="Proteomes" id="UP000271098">
    <property type="component" value="Unassembled WGS sequence"/>
</dbReference>
<proteinExistence type="predicted"/>
<dbReference type="WBParaSite" id="GPUH_0001091101-mRNA-1">
    <property type="protein sequence ID" value="GPUH_0001091101-mRNA-1"/>
    <property type="gene ID" value="GPUH_0001091101"/>
</dbReference>
<reference evidence="1 2" key="2">
    <citation type="submission" date="2018-11" db="EMBL/GenBank/DDBJ databases">
        <authorList>
            <consortium name="Pathogen Informatics"/>
        </authorList>
    </citation>
    <scope>NUCLEOTIDE SEQUENCE [LARGE SCALE GENOMIC DNA]</scope>
</reference>